<dbReference type="CDD" id="cd22624">
    <property type="entry name" value="Kunitz_HAI1_2-like"/>
    <property type="match status" value="1"/>
</dbReference>
<dbReference type="GO" id="GO:0030198">
    <property type="term" value="P:extracellular matrix organization"/>
    <property type="evidence" value="ECO:0007669"/>
    <property type="project" value="TreeGrafter"/>
</dbReference>
<dbReference type="Proteomes" id="UP000504632">
    <property type="component" value="Chromosome 4"/>
</dbReference>
<dbReference type="InterPro" id="IPR002223">
    <property type="entry name" value="Kunitz_BPTI"/>
</dbReference>
<sequence>MGFLHLAVVCILLVLSTICPARTQISKTVQNCGKNYTMGRDNFVLDAEESIREGATYIASPNVERPQDCVKACCQNSKCNMVLIKDGKEDGPIEKCFLFDCLYKQKYVCRFVKKRGYTSYILDSVYNSYLEGPKSDPGEEDKHPIANAGQDMVVQPSDQVILNGIQSWDDKGIKSYKWELLKGNPSVKMEKTHLKDQLMVSNLNPGVYEFQLTVTDTAGQSDTTQVKILVLTPEQSESHCLVPKKVGRCRGAFPRWYYNAATSECETFTYGGCAGNNNNYITEKECKDACEGTSVFAGGSRRIDLSRKVCDAPCEEGQFACTDGCCVDKAAECDGEVHCGDSSDEESCDRLNRTLTELMSIDVNEEKARCVEPPVTGPCRASMTRWYYDPLERSCNRFTYGGCQGNENNFNNEATCMTACEGVTEKDVFAVGMFERSEQDGGNSGSVAIAVILSVAIMALLALIGYCYLRNRKTQTQHEPLRANGAHVSLQDDTDHLVYKPTTKA</sequence>
<evidence type="ECO:0000256" key="3">
    <source>
        <dbReference type="ARBA" id="ARBA00022729"/>
    </source>
</evidence>
<evidence type="ECO:0000256" key="1">
    <source>
        <dbReference type="ARBA" id="ARBA00004370"/>
    </source>
</evidence>
<evidence type="ECO:0000256" key="4">
    <source>
        <dbReference type="ARBA" id="ARBA00022989"/>
    </source>
</evidence>
<organism evidence="13 14">
    <name type="scientific">Chanos chanos</name>
    <name type="common">Milkfish</name>
    <name type="synonym">Mugil chanos</name>
    <dbReference type="NCBI Taxonomy" id="29144"/>
    <lineage>
        <taxon>Eukaryota</taxon>
        <taxon>Metazoa</taxon>
        <taxon>Chordata</taxon>
        <taxon>Craniata</taxon>
        <taxon>Vertebrata</taxon>
        <taxon>Euteleostomi</taxon>
        <taxon>Actinopterygii</taxon>
        <taxon>Neopterygii</taxon>
        <taxon>Teleostei</taxon>
        <taxon>Ostariophysi</taxon>
        <taxon>Gonorynchiformes</taxon>
        <taxon>Chanidae</taxon>
        <taxon>Chanos</taxon>
    </lineage>
</organism>
<dbReference type="PROSITE" id="PS50986">
    <property type="entry name" value="MANSC"/>
    <property type="match status" value="1"/>
</dbReference>
<evidence type="ECO:0000256" key="10">
    <source>
        <dbReference type="SAM" id="SignalP"/>
    </source>
</evidence>
<dbReference type="CDD" id="cd00112">
    <property type="entry name" value="LDLa"/>
    <property type="match status" value="1"/>
</dbReference>
<dbReference type="AlphaFoldDB" id="A0A6J2V3C1"/>
<feature type="disulfide bond" evidence="8">
    <location>
        <begin position="314"/>
        <end position="326"/>
    </location>
</feature>
<evidence type="ECO:0000259" key="12">
    <source>
        <dbReference type="PROSITE" id="PS50986"/>
    </source>
</evidence>
<dbReference type="FunFam" id="4.10.410.10:FF:000006">
    <property type="entry name" value="Serine peptidase inhibitor, Kunitz type 1"/>
    <property type="match status" value="1"/>
</dbReference>
<dbReference type="Gene3D" id="2.60.40.10">
    <property type="entry name" value="Immunoglobulins"/>
    <property type="match status" value="1"/>
</dbReference>
<keyword evidence="13" id="KW-1185">Reference proteome</keyword>
<dbReference type="PROSITE" id="PS01209">
    <property type="entry name" value="LDLRA_1"/>
    <property type="match status" value="1"/>
</dbReference>
<dbReference type="InParanoid" id="A0A6J2V3C1"/>
<keyword evidence="2 9" id="KW-0812">Transmembrane</keyword>
<evidence type="ECO:0000256" key="5">
    <source>
        <dbReference type="ARBA" id="ARBA00023136"/>
    </source>
</evidence>
<dbReference type="Pfam" id="PF00057">
    <property type="entry name" value="Ldl_recept_a"/>
    <property type="match status" value="1"/>
</dbReference>
<dbReference type="SMART" id="SM00765">
    <property type="entry name" value="MANEC"/>
    <property type="match status" value="1"/>
</dbReference>
<dbReference type="OrthoDB" id="2019384at2759"/>
<dbReference type="InterPro" id="IPR013980">
    <property type="entry name" value="MANSC_dom"/>
</dbReference>
<dbReference type="PROSITE" id="PS00280">
    <property type="entry name" value="BPTI_KUNITZ_1"/>
    <property type="match status" value="2"/>
</dbReference>
<dbReference type="InterPro" id="IPR002172">
    <property type="entry name" value="LDrepeatLR_classA_rpt"/>
</dbReference>
<feature type="transmembrane region" description="Helical" evidence="9">
    <location>
        <begin position="447"/>
        <end position="469"/>
    </location>
</feature>
<keyword evidence="6 8" id="KW-1015">Disulfide bond</keyword>
<dbReference type="Gene3D" id="4.10.410.10">
    <property type="entry name" value="Pancreatic trypsin inhibitor Kunitz domain"/>
    <property type="match status" value="2"/>
</dbReference>
<dbReference type="InterPro" id="IPR036880">
    <property type="entry name" value="Kunitz_BPTI_sf"/>
</dbReference>
<keyword evidence="5 9" id="KW-0472">Membrane</keyword>
<comment type="subcellular location">
    <subcellularLocation>
        <location evidence="1">Membrane</location>
    </subcellularLocation>
</comment>
<protein>
    <submittedName>
        <fullName evidence="14">Kunitz-type protease inhibitor 1b</fullName>
    </submittedName>
</protein>
<dbReference type="SMART" id="SM00192">
    <property type="entry name" value="LDLa"/>
    <property type="match status" value="1"/>
</dbReference>
<keyword evidence="4 9" id="KW-1133">Transmembrane helix</keyword>
<evidence type="ECO:0000313" key="13">
    <source>
        <dbReference type="Proteomes" id="UP000504632"/>
    </source>
</evidence>
<dbReference type="PANTHER" id="PTHR46750:SF1">
    <property type="entry name" value="KUNITZ-TYPE PROTEASE INHIBITOR 1"/>
    <property type="match status" value="1"/>
</dbReference>
<keyword evidence="7" id="KW-0325">Glycoprotein</keyword>
<dbReference type="CDD" id="cd22623">
    <property type="entry name" value="Kunitz_HAI1_1-like"/>
    <property type="match status" value="1"/>
</dbReference>
<dbReference type="Pfam" id="PF07502">
    <property type="entry name" value="MANEC"/>
    <property type="match status" value="1"/>
</dbReference>
<dbReference type="SUPFAM" id="SSF57424">
    <property type="entry name" value="LDL receptor-like module"/>
    <property type="match status" value="1"/>
</dbReference>
<gene>
    <name evidence="14" type="primary">spint1b</name>
</gene>
<keyword evidence="14" id="KW-0646">Protease inhibitor</keyword>
<feature type="signal peptide" evidence="10">
    <location>
        <begin position="1"/>
        <end position="23"/>
    </location>
</feature>
<evidence type="ECO:0000313" key="14">
    <source>
        <dbReference type="RefSeq" id="XP_030626759.1"/>
    </source>
</evidence>
<dbReference type="InterPro" id="IPR020901">
    <property type="entry name" value="Prtase_inh_Kunz-CS"/>
</dbReference>
<dbReference type="GO" id="GO:0005886">
    <property type="term" value="C:plasma membrane"/>
    <property type="evidence" value="ECO:0007669"/>
    <property type="project" value="TreeGrafter"/>
</dbReference>
<evidence type="ECO:0000256" key="7">
    <source>
        <dbReference type="ARBA" id="ARBA00023180"/>
    </source>
</evidence>
<dbReference type="PRINTS" id="PR00759">
    <property type="entry name" value="BASICPTASE"/>
</dbReference>
<evidence type="ECO:0000256" key="8">
    <source>
        <dbReference type="PROSITE-ProRule" id="PRU00124"/>
    </source>
</evidence>
<feature type="domain" description="BPTI/Kunitz inhibitor" evidence="11">
    <location>
        <begin position="370"/>
        <end position="420"/>
    </location>
</feature>
<proteinExistence type="predicted"/>
<dbReference type="CDD" id="cd00146">
    <property type="entry name" value="PKD"/>
    <property type="match status" value="1"/>
</dbReference>
<dbReference type="Pfam" id="PF22352">
    <property type="entry name" value="K319L-like_PKD"/>
    <property type="match status" value="1"/>
</dbReference>
<dbReference type="Pfam" id="PF00014">
    <property type="entry name" value="Kunitz_BPTI"/>
    <property type="match status" value="2"/>
</dbReference>
<dbReference type="InterPro" id="IPR013783">
    <property type="entry name" value="Ig-like_fold"/>
</dbReference>
<feature type="disulfide bond" evidence="8">
    <location>
        <begin position="333"/>
        <end position="348"/>
    </location>
</feature>
<evidence type="ECO:0000256" key="9">
    <source>
        <dbReference type="SAM" id="Phobius"/>
    </source>
</evidence>
<evidence type="ECO:0000256" key="2">
    <source>
        <dbReference type="ARBA" id="ARBA00022692"/>
    </source>
</evidence>
<keyword evidence="3 10" id="KW-0732">Signal</keyword>
<feature type="chain" id="PRO_5026966864" evidence="10">
    <location>
        <begin position="24"/>
        <end position="505"/>
    </location>
</feature>
<accession>A0A6J2V3C1</accession>
<evidence type="ECO:0000256" key="6">
    <source>
        <dbReference type="ARBA" id="ARBA00023157"/>
    </source>
</evidence>
<feature type="domain" description="MANSC" evidence="12">
    <location>
        <begin position="39"/>
        <end position="120"/>
    </location>
</feature>
<dbReference type="PROSITE" id="PS50068">
    <property type="entry name" value="LDLRA_2"/>
    <property type="match status" value="1"/>
</dbReference>
<dbReference type="PANTHER" id="PTHR46750">
    <property type="entry name" value="KUNITZ-TYPE PROTEASE INHIBITOR 1"/>
    <property type="match status" value="1"/>
</dbReference>
<dbReference type="InterPro" id="IPR011106">
    <property type="entry name" value="MANSC_N"/>
</dbReference>
<dbReference type="GO" id="GO:0060429">
    <property type="term" value="P:epithelium development"/>
    <property type="evidence" value="ECO:0007669"/>
    <property type="project" value="TreeGrafter"/>
</dbReference>
<dbReference type="GeneID" id="115809303"/>
<dbReference type="InterPro" id="IPR036055">
    <property type="entry name" value="LDL_receptor-like_sf"/>
</dbReference>
<dbReference type="InterPro" id="IPR035986">
    <property type="entry name" value="PKD_dom_sf"/>
</dbReference>
<feature type="domain" description="BPTI/Kunitz inhibitor" evidence="11">
    <location>
        <begin position="240"/>
        <end position="290"/>
    </location>
</feature>
<dbReference type="FunFam" id="4.10.410.10:FF:000017">
    <property type="entry name" value="papilin isoform X2"/>
    <property type="match status" value="1"/>
</dbReference>
<dbReference type="GO" id="GO:0004867">
    <property type="term" value="F:serine-type endopeptidase inhibitor activity"/>
    <property type="evidence" value="ECO:0007669"/>
    <property type="project" value="InterPro"/>
</dbReference>
<dbReference type="InterPro" id="IPR023415">
    <property type="entry name" value="LDLR_class-A_CS"/>
</dbReference>
<evidence type="ECO:0000259" key="11">
    <source>
        <dbReference type="PROSITE" id="PS50279"/>
    </source>
</evidence>
<dbReference type="SUPFAM" id="SSF57362">
    <property type="entry name" value="BPTI-like"/>
    <property type="match status" value="2"/>
</dbReference>
<dbReference type="GO" id="GO:0008544">
    <property type="term" value="P:epidermis development"/>
    <property type="evidence" value="ECO:0007669"/>
    <property type="project" value="TreeGrafter"/>
</dbReference>
<dbReference type="CTD" id="797346"/>
<dbReference type="FunFam" id="2.60.40.10:FF:000061">
    <property type="entry name" value="Dyslexia-associated protein KIAA0319 homolog"/>
    <property type="match status" value="1"/>
</dbReference>
<dbReference type="SMART" id="SM00131">
    <property type="entry name" value="KU"/>
    <property type="match status" value="2"/>
</dbReference>
<dbReference type="PROSITE" id="PS50279">
    <property type="entry name" value="BPTI_KUNITZ_2"/>
    <property type="match status" value="2"/>
</dbReference>
<dbReference type="Gene3D" id="4.10.400.10">
    <property type="entry name" value="Low-density Lipoprotein Receptor"/>
    <property type="match status" value="1"/>
</dbReference>
<feature type="disulfide bond" evidence="8">
    <location>
        <begin position="321"/>
        <end position="339"/>
    </location>
</feature>
<dbReference type="SUPFAM" id="SSF49299">
    <property type="entry name" value="PKD domain"/>
    <property type="match status" value="1"/>
</dbReference>
<dbReference type="RefSeq" id="XP_030626759.1">
    <property type="nucleotide sequence ID" value="XM_030770899.1"/>
</dbReference>
<reference evidence="14" key="1">
    <citation type="submission" date="2025-08" db="UniProtKB">
        <authorList>
            <consortium name="RefSeq"/>
        </authorList>
    </citation>
    <scope>IDENTIFICATION</scope>
</reference>
<name>A0A6J2V3C1_CHACN</name>